<dbReference type="EMBL" id="UOFL01000257">
    <property type="protein sequence ID" value="VAW82980.1"/>
    <property type="molecule type" value="Genomic_DNA"/>
</dbReference>
<dbReference type="InterPro" id="IPR025955">
    <property type="entry name" value="TraC/Conjuga_ATPase"/>
</dbReference>
<dbReference type="InterPro" id="IPR043964">
    <property type="entry name" value="P-loop_TraG"/>
</dbReference>
<protein>
    <recommendedName>
        <fullName evidence="1">TraG P-loop domain-containing protein</fullName>
    </recommendedName>
</protein>
<dbReference type="Pfam" id="PF19044">
    <property type="entry name" value="P-loop_TraG"/>
    <property type="match status" value="1"/>
</dbReference>
<dbReference type="InterPro" id="IPR053155">
    <property type="entry name" value="F-pilin_assembly_TraC"/>
</dbReference>
<feature type="domain" description="TraG P-loop" evidence="1">
    <location>
        <begin position="492"/>
        <end position="856"/>
    </location>
</feature>
<evidence type="ECO:0000313" key="2">
    <source>
        <dbReference type="EMBL" id="VAW82980.1"/>
    </source>
</evidence>
<dbReference type="SUPFAM" id="SSF52540">
    <property type="entry name" value="P-loop containing nucleoside triphosphate hydrolases"/>
    <property type="match status" value="1"/>
</dbReference>
<dbReference type="Gene3D" id="1.10.8.730">
    <property type="match status" value="1"/>
</dbReference>
<gene>
    <name evidence="2" type="ORF">MNBD_GAMMA12-3103</name>
</gene>
<dbReference type="Gene3D" id="3.40.50.300">
    <property type="entry name" value="P-loop containing nucleotide triphosphate hydrolases"/>
    <property type="match status" value="1"/>
</dbReference>
<accession>A0A3B0Z201</accession>
<organism evidence="2">
    <name type="scientific">hydrothermal vent metagenome</name>
    <dbReference type="NCBI Taxonomy" id="652676"/>
    <lineage>
        <taxon>unclassified sequences</taxon>
        <taxon>metagenomes</taxon>
        <taxon>ecological metagenomes</taxon>
    </lineage>
</organism>
<name>A0A3B0Z201_9ZZZZ</name>
<dbReference type="NCBIfam" id="TIGR02746">
    <property type="entry name" value="TraC-F-type"/>
    <property type="match status" value="1"/>
</dbReference>
<dbReference type="PANTHER" id="PTHR38467">
    <property type="match status" value="1"/>
</dbReference>
<dbReference type="InterPro" id="IPR027417">
    <property type="entry name" value="P-loop_NTPase"/>
</dbReference>
<dbReference type="PANTHER" id="PTHR38467:SF1">
    <property type="entry name" value="CONJUGATIVE TRANSFER: ASSEMBLY"/>
    <property type="match status" value="1"/>
</dbReference>
<reference evidence="2" key="1">
    <citation type="submission" date="2018-06" db="EMBL/GenBank/DDBJ databases">
        <authorList>
            <person name="Zhirakovskaya E."/>
        </authorList>
    </citation>
    <scope>NUCLEOTIDE SEQUENCE</scope>
</reference>
<dbReference type="Pfam" id="PF11130">
    <property type="entry name" value="TraC_F_IV"/>
    <property type="match status" value="1"/>
</dbReference>
<proteinExistence type="predicted"/>
<sequence length="860" mass="97607">MLTKLKTIIAEFFSHPDAGVPANDYLGDENELPYQQEMNDYLHHHRIASLLPFESYDEENHLFHNESSVGFLLECPPLMGASEQTEKVMNELVNYNMPTGTAIQFMTFGSPNILPQLRQWADQRIIGEDESYNKQTGARQRGSNTYRRLGRRRVEHFIKGARKSLFPNVKYIVRNFRVLMSFTFSVEPTELKIREIINIRDAAVGILTSVGAQPTIVDANTFVDLMDDIINQKRELKRDPVFWDRGMTLSQQIDSPETCLMAGRSGLAIGELTGENEKPQRTIDVRCLSVKNYPSNWALWNMSELIGDNQNDYLRIPCPFLFTYGLYYPDQEAMRTNVEYTSARAKAKAESPMARFIPNLQVQNDDWQTVLRQTSNGETLLWTYHQMVLFAEPGQGNVAEESTKAIFKSHNWGLQRDSFVQVPAFLSALPMMLDKAMFHDLQKLGRVRRQLTNNIANMLPLFGEWTGTPSPKMLLFGRKGQISFFDNFNTAAGNFNIACAAESGNGKSFFASEFINNTLGLGGRAIIIDKGGSYKNYCELKDGTYIEFIDELNICVNPFTDLKDYAEAVTVLKPLIAVMAAPNRKDEWDWENSAIEKAIENVWHARGNRATITDIAVTLKAMGDNRAQDVGDMLYPYTKHGVYARYFEGEANLDFSNPLVVLEMEGLSGKGDLQRVMLLIIMYIATNVMYQTSKEVQKVCLIDEAWQLMDGDNSAAAKFIENGYRVARKYNGCFMTIVQGITDYYKSSTTRALIQNSGWYIWLKQKDTTIEQLHRDKQLDLDAYKKTMIKSLRTVGGQYSEMMIENDGAYSVQRLITDPFAHYMYSTNAVDSARLKEIQSESGVSLGEAIEVLAAEREGH</sequence>
<dbReference type="InterPro" id="IPR014117">
    <property type="entry name" value="TraC-F-type"/>
</dbReference>
<evidence type="ECO:0000259" key="1">
    <source>
        <dbReference type="Pfam" id="PF19044"/>
    </source>
</evidence>
<dbReference type="AlphaFoldDB" id="A0A3B0Z201"/>